<feature type="compositionally biased region" description="Low complexity" evidence="1">
    <location>
        <begin position="460"/>
        <end position="471"/>
    </location>
</feature>
<dbReference type="HOGENOM" id="CLU_406871_0_0_1"/>
<feature type="compositionally biased region" description="Low complexity" evidence="1">
    <location>
        <begin position="173"/>
        <end position="189"/>
    </location>
</feature>
<feature type="region of interest" description="Disordered" evidence="1">
    <location>
        <begin position="338"/>
        <end position="373"/>
    </location>
</feature>
<feature type="compositionally biased region" description="Basic and acidic residues" evidence="1">
    <location>
        <begin position="408"/>
        <end position="421"/>
    </location>
</feature>
<feature type="region of interest" description="Disordered" evidence="1">
    <location>
        <begin position="57"/>
        <end position="306"/>
    </location>
</feature>
<feature type="compositionally biased region" description="Basic and acidic residues" evidence="1">
    <location>
        <begin position="281"/>
        <end position="293"/>
    </location>
</feature>
<dbReference type="EMBL" id="AHAT01032832">
    <property type="status" value="NOT_ANNOTATED_CDS"/>
    <property type="molecule type" value="Genomic_DNA"/>
</dbReference>
<dbReference type="Ensembl" id="ENSLOCT00000003079.1">
    <property type="protein sequence ID" value="ENSLOCP00000003073.1"/>
    <property type="gene ID" value="ENSLOCG00000002616.1"/>
</dbReference>
<protein>
    <submittedName>
        <fullName evidence="2">Uncharacterized protein</fullName>
    </submittedName>
</protein>
<dbReference type="InParanoid" id="W5M3W5"/>
<dbReference type="AlphaFoldDB" id="W5M3W5"/>
<name>W5M3W5_LEPOC</name>
<reference evidence="2" key="3">
    <citation type="submission" date="2025-09" db="UniProtKB">
        <authorList>
            <consortium name="Ensembl"/>
        </authorList>
    </citation>
    <scope>IDENTIFICATION</scope>
</reference>
<feature type="compositionally biased region" description="Basic and acidic residues" evidence="1">
    <location>
        <begin position="501"/>
        <end position="530"/>
    </location>
</feature>
<keyword evidence="3" id="KW-1185">Reference proteome</keyword>
<feature type="compositionally biased region" description="Polar residues" evidence="1">
    <location>
        <begin position="488"/>
        <end position="500"/>
    </location>
</feature>
<evidence type="ECO:0000313" key="3">
    <source>
        <dbReference type="Proteomes" id="UP000018468"/>
    </source>
</evidence>
<reference evidence="3" key="1">
    <citation type="submission" date="2011-12" db="EMBL/GenBank/DDBJ databases">
        <title>The Draft Genome of Lepisosteus oculatus.</title>
        <authorList>
            <consortium name="The Broad Institute Genome Assembly &amp; Analysis Group"/>
            <consortium name="Computational R&amp;D Group"/>
            <consortium name="and Sequencing Platform"/>
            <person name="Di Palma F."/>
            <person name="Alfoldi J."/>
            <person name="Johnson J."/>
            <person name="Berlin A."/>
            <person name="Gnerre S."/>
            <person name="Jaffe D."/>
            <person name="MacCallum I."/>
            <person name="Young S."/>
            <person name="Walker B.J."/>
            <person name="Lander E.S."/>
            <person name="Lindblad-Toh K."/>
        </authorList>
    </citation>
    <scope>NUCLEOTIDE SEQUENCE [LARGE SCALE GENOMIC DNA]</scope>
</reference>
<reference evidence="2" key="2">
    <citation type="submission" date="2025-08" db="UniProtKB">
        <authorList>
            <consortium name="Ensembl"/>
        </authorList>
    </citation>
    <scope>IDENTIFICATION</scope>
</reference>
<sequence>GRLPCSRAPPPPLFSKSRGGTPPLRLQPYRRAPGGTPETLSGCASVLPEIQRELGTLAEEEDDSSAACQGSKVNAGAQESEWVPTVKPAPRPLSIGRPEDLPRPPRAAGSISIANQGPHPPTGTSAGPGGEPASPKPSPAPEEGGKVKTWGGRGAGGAALHRGPESAASKPQPSGSPVPAGVSGGSSAPLQPEPGVAPKTDQPVESPHQAPAPQRVDRRIEDVPESPVTPQSSPPPLLQAAPPGDPSDPTQTPPARDQRPLLGGQPPLAELGPALDGAANQKEEGVEPARGLEDGEEGAGLEAGQEELLPVLGAQLPLHRAQGPESVAAVLQQPEPGVAAALSAQQPGSEEDRIMEGPTEALRSTPAQDETGRHTAAVNLLVTELSPTPLSVGFLAPKVPFTDAQEPLSRDHTPSQRDDTPLAKTAPAVEEGANENGLELQQVSGLEAVMEEAGSAPWPEEVGAAEAVVGAQVKGPQPSGPGAASVPSGPSAQPPGSESQRMAEKAPEPPSPEREGKHQDVAPERPETSHPSDFSLPQPVLPMTPRGPTLGLSAEVQGPSGGEKTLLAAEGPVVDEAANEEAPERKAGSGLEPVKEEAGSGGGQEEEEEAAVGALDGGPQPGGPAAELPSSESERIAGNLVAAPPPSPAPEEEEASPRAPAETLPSALTVAPEAPG</sequence>
<dbReference type="Bgee" id="ENSLOCG00000002616">
    <property type="expression patterns" value="Expressed in muscle tissue and 12 other cell types or tissues"/>
</dbReference>
<feature type="region of interest" description="Disordered" evidence="1">
    <location>
        <begin position="1"/>
        <end position="42"/>
    </location>
</feature>
<dbReference type="EMBL" id="AHAT01032834">
    <property type="status" value="NOT_ANNOTATED_CDS"/>
    <property type="molecule type" value="Genomic_DNA"/>
</dbReference>
<dbReference type="EMBL" id="AHAT01032833">
    <property type="status" value="NOT_ANNOTATED_CDS"/>
    <property type="molecule type" value="Genomic_DNA"/>
</dbReference>
<feature type="compositionally biased region" description="Basic and acidic residues" evidence="1">
    <location>
        <begin position="582"/>
        <end position="598"/>
    </location>
</feature>
<evidence type="ECO:0000256" key="1">
    <source>
        <dbReference type="SAM" id="MobiDB-lite"/>
    </source>
</evidence>
<feature type="region of interest" description="Disordered" evidence="1">
    <location>
        <begin position="403"/>
        <end position="676"/>
    </location>
</feature>
<dbReference type="OMA" id="HPVAPQH"/>
<dbReference type="Proteomes" id="UP000018468">
    <property type="component" value="Linkage group LG28"/>
</dbReference>
<proteinExistence type="predicted"/>
<organism evidence="2 3">
    <name type="scientific">Lepisosteus oculatus</name>
    <name type="common">Spotted gar</name>
    <dbReference type="NCBI Taxonomy" id="7918"/>
    <lineage>
        <taxon>Eukaryota</taxon>
        <taxon>Metazoa</taxon>
        <taxon>Chordata</taxon>
        <taxon>Craniata</taxon>
        <taxon>Vertebrata</taxon>
        <taxon>Euteleostomi</taxon>
        <taxon>Actinopterygii</taxon>
        <taxon>Neopterygii</taxon>
        <taxon>Holostei</taxon>
        <taxon>Semionotiformes</taxon>
        <taxon>Lepisosteidae</taxon>
        <taxon>Lepisosteus</taxon>
    </lineage>
</organism>
<accession>W5M3W5</accession>
<evidence type="ECO:0000313" key="2">
    <source>
        <dbReference type="Ensembl" id="ENSLOCP00000003073.1"/>
    </source>
</evidence>